<dbReference type="PROSITE" id="PS50294">
    <property type="entry name" value="WD_REPEATS_REGION"/>
    <property type="match status" value="1"/>
</dbReference>
<comment type="subcellular location">
    <subcellularLocation>
        <location evidence="1">Cytoplasm</location>
    </subcellularLocation>
</comment>
<comment type="similarity">
    <text evidence="6">Belongs to the WD repeat WDR6 family.</text>
</comment>
<name>G3B1N8_CANTC</name>
<dbReference type="Pfam" id="PF03178">
    <property type="entry name" value="CPSF_A"/>
    <property type="match status" value="1"/>
</dbReference>
<dbReference type="InterPro" id="IPR051973">
    <property type="entry name" value="tRNA_Anticodon_Mtase-Reg"/>
</dbReference>
<organism evidence="10">
    <name type="scientific">Candida tenuis (strain ATCC 10573 / BCRC 21748 / CBS 615 / JCM 9827 / NBRC 10315 / NRRL Y-1498 / VKM Y-70)</name>
    <name type="common">Yeast</name>
    <name type="synonym">Yamadazyma tenuis</name>
    <dbReference type="NCBI Taxonomy" id="590646"/>
    <lineage>
        <taxon>Eukaryota</taxon>
        <taxon>Fungi</taxon>
        <taxon>Dikarya</taxon>
        <taxon>Ascomycota</taxon>
        <taxon>Saccharomycotina</taxon>
        <taxon>Pichiomycetes</taxon>
        <taxon>Debaryomycetaceae</taxon>
        <taxon>Yamadazyma</taxon>
    </lineage>
</organism>
<gene>
    <name evidence="9" type="ORF">CANTEDRAFT_120000</name>
</gene>
<dbReference type="InterPro" id="IPR036322">
    <property type="entry name" value="WD40_repeat_dom_sf"/>
</dbReference>
<dbReference type="SMART" id="SM00320">
    <property type="entry name" value="WD40"/>
    <property type="match status" value="8"/>
</dbReference>
<dbReference type="eggNOG" id="KOG0974">
    <property type="taxonomic scope" value="Eukaryota"/>
</dbReference>
<dbReference type="GO" id="GO:0005634">
    <property type="term" value="C:nucleus"/>
    <property type="evidence" value="ECO:0007669"/>
    <property type="project" value="InterPro"/>
</dbReference>
<evidence type="ECO:0000256" key="4">
    <source>
        <dbReference type="ARBA" id="ARBA00022694"/>
    </source>
</evidence>
<dbReference type="PANTHER" id="PTHR14344:SF3">
    <property type="entry name" value="WD REPEAT-CONTAINING PROTEIN 6"/>
    <property type="match status" value="1"/>
</dbReference>
<evidence type="ECO:0000256" key="1">
    <source>
        <dbReference type="ARBA" id="ARBA00004496"/>
    </source>
</evidence>
<evidence type="ECO:0000313" key="10">
    <source>
        <dbReference type="Proteomes" id="UP000000707"/>
    </source>
</evidence>
<dbReference type="GeneID" id="18248745"/>
<keyword evidence="2" id="KW-0963">Cytoplasm</keyword>
<evidence type="ECO:0000256" key="5">
    <source>
        <dbReference type="ARBA" id="ARBA00022737"/>
    </source>
</evidence>
<evidence type="ECO:0000256" key="7">
    <source>
        <dbReference type="PROSITE-ProRule" id="PRU00221"/>
    </source>
</evidence>
<evidence type="ECO:0000256" key="2">
    <source>
        <dbReference type="ARBA" id="ARBA00022490"/>
    </source>
</evidence>
<dbReference type="InterPro" id="IPR015943">
    <property type="entry name" value="WD40/YVTN_repeat-like_dom_sf"/>
</dbReference>
<dbReference type="SUPFAM" id="SSF50978">
    <property type="entry name" value="WD40 repeat-like"/>
    <property type="match status" value="3"/>
</dbReference>
<evidence type="ECO:0000256" key="6">
    <source>
        <dbReference type="ARBA" id="ARBA00038255"/>
    </source>
</evidence>
<dbReference type="Gene3D" id="2.130.10.10">
    <property type="entry name" value="YVTN repeat-like/Quinoprotein amine dehydrogenase"/>
    <property type="match status" value="4"/>
</dbReference>
<dbReference type="STRING" id="590646.G3B1N8"/>
<feature type="domain" description="RSE1/DDB1/CPSF1 C-terminal" evidence="8">
    <location>
        <begin position="23"/>
        <end position="123"/>
    </location>
</feature>
<dbReference type="PANTHER" id="PTHR14344">
    <property type="entry name" value="WD REPEAT PROTEIN"/>
    <property type="match status" value="1"/>
</dbReference>
<dbReference type="OrthoDB" id="66881at2759"/>
<dbReference type="KEGG" id="cten:18248745"/>
<dbReference type="GO" id="GO:0030488">
    <property type="term" value="P:tRNA methylation"/>
    <property type="evidence" value="ECO:0007669"/>
    <property type="project" value="TreeGrafter"/>
</dbReference>
<evidence type="ECO:0000256" key="3">
    <source>
        <dbReference type="ARBA" id="ARBA00022574"/>
    </source>
</evidence>
<dbReference type="Pfam" id="PF00400">
    <property type="entry name" value="WD40"/>
    <property type="match status" value="3"/>
</dbReference>
<sequence>MIEGFNTVSSVNEDYFTSLSHYGPVTALRFYQHYILCGYGPVLKLFKIEKNECSLVNSQQVFKRNKIHSISVTSDGSKVIIAGARSFSVIEFSEKNWQFVEKAVNEWITCVEFLNPQTALILTSHNIVYKVDVSDMVLFKFRLQERIDCNEKSILYSGSIRVGDGKVIIAAGTVMDGVIIWDMNSSKILHRLNDHKGSIFGVKVNSSLKHIISCSDDRSVKLYDFESGKFLAEGWGHGARIWNLEFYKQSESLRIISSGEDCTVRVWQYEEGSDRLKQLEVIDDCHLGKHVWSCDVDDVQNNMIVTGGADGSVRLHDLQEVDNLADCYSIESISKNFGVVFDKSEVIKNIAEMDNLDYLFALTSHGKLLCLDQSVLCWKVVELEENECEKFCGFAIMKSIPSVNTLVISSIFGDTLVMDFNSSSIQPLNKTWFSGPSGNKVNSLLITEDPAHKNFYLLSDCPNTKIPFQVRHFRECDGRLKFVEEIRLDQPNQPKFTSTCMIYDSINHWLIVYSRFTSIMIYDLNTKQGKLFRKICDGDTITSASVIENKPGSIHCLAVVRDGVYLYIKFTKSAEFEIEITHENKLTRGFIEGGFIKNKDLYLYGFRSNYFYVWNETKQLEVAKELCGGSHRLWEVYFPGKKDIKYRFAYIHKSKLYIKTFNNFLSDDSCSVINSGTHGREIRDIAISPLANDDNTKYIMTASEDTVVRLGRLHSNGDIKYNWCLNEHVSGMQRIGFLNHQFVASSAAMEEFFIWKISCLEDGTPLIKKYSSLKPESDFPDLRVMDFDSCETETGFIISTVYSDSGIKIWDFNVNTKVFTLLSKGFYTTCCLLQVKFLRFNDELHLLTTATDGHIAIWRIENSQKELGNPIIRQQLHQNSIKGVILDTVHVNLHRLVTGGDDNALVLSTLTFRNGKIEWSSQSFVEDAASSTITTMAYGGDQKVIVTSVDQINRMWDYSSGSLECVSAKYTTVADTGCSHTTVLEDQNMLVVGGAGLSVWTW</sequence>
<keyword evidence="5" id="KW-0677">Repeat</keyword>
<dbReference type="EMBL" id="GL996515">
    <property type="protein sequence ID" value="EGV64493.1"/>
    <property type="molecule type" value="Genomic_DNA"/>
</dbReference>
<accession>G3B1N8</accession>
<dbReference type="AlphaFoldDB" id="G3B1N8"/>
<dbReference type="Proteomes" id="UP000000707">
    <property type="component" value="Unassembled WGS sequence"/>
</dbReference>
<keyword evidence="4" id="KW-0819">tRNA processing</keyword>
<reference evidence="9 10" key="1">
    <citation type="journal article" date="2011" name="Proc. Natl. Acad. Sci. U.S.A.">
        <title>Comparative genomics of xylose-fermenting fungi for enhanced biofuel production.</title>
        <authorList>
            <person name="Wohlbach D.J."/>
            <person name="Kuo A."/>
            <person name="Sato T.K."/>
            <person name="Potts K.M."/>
            <person name="Salamov A.A."/>
            <person name="LaButti K.M."/>
            <person name="Sun H."/>
            <person name="Clum A."/>
            <person name="Pangilinan J.L."/>
            <person name="Lindquist E.A."/>
            <person name="Lucas S."/>
            <person name="Lapidus A."/>
            <person name="Jin M."/>
            <person name="Gunawan C."/>
            <person name="Balan V."/>
            <person name="Dale B.E."/>
            <person name="Jeffries T.W."/>
            <person name="Zinkel R."/>
            <person name="Barry K.W."/>
            <person name="Grigoriev I.V."/>
            <person name="Gasch A.P."/>
        </authorList>
    </citation>
    <scope>NUCLEOTIDE SEQUENCE [LARGE SCALE GENOMIC DNA]</scope>
    <source>
        <strain evidence="10">ATCC 10573 / BCRC 21748 / CBS 615 / JCM 9827 / NBRC 10315 / NRRL Y-1498 / VKM Y-70</strain>
    </source>
</reference>
<evidence type="ECO:0000259" key="8">
    <source>
        <dbReference type="Pfam" id="PF03178"/>
    </source>
</evidence>
<evidence type="ECO:0000313" key="9">
    <source>
        <dbReference type="EMBL" id="EGV64493.1"/>
    </source>
</evidence>
<feature type="repeat" description="WD" evidence="7">
    <location>
        <begin position="192"/>
        <end position="233"/>
    </location>
</feature>
<dbReference type="HOGENOM" id="CLU_002615_0_1_1"/>
<dbReference type="PROSITE" id="PS50082">
    <property type="entry name" value="WD_REPEATS_2"/>
    <property type="match status" value="1"/>
</dbReference>
<dbReference type="InterPro" id="IPR001680">
    <property type="entry name" value="WD40_rpt"/>
</dbReference>
<protein>
    <submittedName>
        <fullName evidence="9">WD40 repeat-like protein</fullName>
    </submittedName>
</protein>
<keyword evidence="3 7" id="KW-0853">WD repeat</keyword>
<dbReference type="GO" id="GO:0005737">
    <property type="term" value="C:cytoplasm"/>
    <property type="evidence" value="ECO:0007669"/>
    <property type="project" value="UniProtKB-SubCell"/>
</dbReference>
<proteinExistence type="inferred from homology"/>
<dbReference type="InterPro" id="IPR004871">
    <property type="entry name" value="RSE1/DDB1/CPSF1_C"/>
</dbReference>
<dbReference type="GO" id="GO:0003676">
    <property type="term" value="F:nucleic acid binding"/>
    <property type="evidence" value="ECO:0007669"/>
    <property type="project" value="InterPro"/>
</dbReference>
<keyword evidence="10" id="KW-1185">Reference proteome</keyword>